<reference evidence="9" key="1">
    <citation type="journal article" date="2022" name="Int. J. Mol. Sci.">
        <title>Draft Genome of Tanacetum Coccineum: Genomic Comparison of Closely Related Tanacetum-Family Plants.</title>
        <authorList>
            <person name="Yamashiro T."/>
            <person name="Shiraishi A."/>
            <person name="Nakayama K."/>
            <person name="Satake H."/>
        </authorList>
    </citation>
    <scope>NUCLEOTIDE SEQUENCE</scope>
</reference>
<dbReference type="InterPro" id="IPR043128">
    <property type="entry name" value="Rev_trsase/Diguanyl_cyclase"/>
</dbReference>
<evidence type="ECO:0000256" key="4">
    <source>
        <dbReference type="ARBA" id="ARBA00022759"/>
    </source>
</evidence>
<dbReference type="Gene3D" id="3.30.70.270">
    <property type="match status" value="1"/>
</dbReference>
<name>A0ABQ5ILK0_9ASTR</name>
<keyword evidence="2" id="KW-0548">Nucleotidyltransferase</keyword>
<feature type="domain" description="Reverse transcriptase RNase H-like" evidence="8">
    <location>
        <begin position="40"/>
        <end position="134"/>
    </location>
</feature>
<dbReference type="PANTHER" id="PTHR34072">
    <property type="entry name" value="ENZYMATIC POLYPROTEIN-RELATED"/>
    <property type="match status" value="1"/>
</dbReference>
<keyword evidence="5" id="KW-0378">Hydrolase</keyword>
<dbReference type="Proteomes" id="UP001151760">
    <property type="component" value="Unassembled WGS sequence"/>
</dbReference>
<keyword evidence="4" id="KW-0255">Endonuclease</keyword>
<evidence type="ECO:0000256" key="1">
    <source>
        <dbReference type="ARBA" id="ARBA00022679"/>
    </source>
</evidence>
<protein>
    <submittedName>
        <fullName evidence="9">Reverse transcriptase domain-containing protein</fullName>
    </submittedName>
</protein>
<sequence length="390" mass="44033">MTKLTQKSVKYKWGDKEEESFQLLKKKLCSARILALPEGTKNFVVYFDASQKSLGVVLMQKEKVIAYASQQLKIHEKNYTTHDFEFGAVVFALKIWRHYLYGTKCTTFTDHKSLQHILDQKELNMRQLRWLELLRILPSETPPLGTPPLLPILLPTPSPSLLLPSTDCRAGVSKATLLPRKRLCIALGLRYEVGESSSAPTARPTGGLRADYGFVSTLDDEIRRDPERYVGYGITDTWEDMVEDIQGTPTVTDVADLSQRMIDFVTTVRQDTYVIYRRLDDAQDDKLLMSGRLNMLFRDRRAHAHTALLMEREARLSREAWGRSMDASDTARSEVRALRTTVLAQQTEIASCTSGRPRSTSTTCEDTETDKYTTDTGDSTSESVGIVGTC</sequence>
<evidence type="ECO:0000256" key="3">
    <source>
        <dbReference type="ARBA" id="ARBA00022722"/>
    </source>
</evidence>
<keyword evidence="1" id="KW-0808">Transferase</keyword>
<organism evidence="9 10">
    <name type="scientific">Tanacetum coccineum</name>
    <dbReference type="NCBI Taxonomy" id="301880"/>
    <lineage>
        <taxon>Eukaryota</taxon>
        <taxon>Viridiplantae</taxon>
        <taxon>Streptophyta</taxon>
        <taxon>Embryophyta</taxon>
        <taxon>Tracheophyta</taxon>
        <taxon>Spermatophyta</taxon>
        <taxon>Magnoliopsida</taxon>
        <taxon>eudicotyledons</taxon>
        <taxon>Gunneridae</taxon>
        <taxon>Pentapetalae</taxon>
        <taxon>asterids</taxon>
        <taxon>campanulids</taxon>
        <taxon>Asterales</taxon>
        <taxon>Asteraceae</taxon>
        <taxon>Asteroideae</taxon>
        <taxon>Anthemideae</taxon>
        <taxon>Anthemidinae</taxon>
        <taxon>Tanacetum</taxon>
    </lineage>
</organism>
<evidence type="ECO:0000256" key="5">
    <source>
        <dbReference type="ARBA" id="ARBA00022801"/>
    </source>
</evidence>
<dbReference type="InterPro" id="IPR041373">
    <property type="entry name" value="RT_RNaseH"/>
</dbReference>
<dbReference type="CDD" id="cd09274">
    <property type="entry name" value="RNase_HI_RT_Ty3"/>
    <property type="match status" value="1"/>
</dbReference>
<evidence type="ECO:0000256" key="6">
    <source>
        <dbReference type="ARBA" id="ARBA00022918"/>
    </source>
</evidence>
<evidence type="ECO:0000259" key="8">
    <source>
        <dbReference type="Pfam" id="PF17917"/>
    </source>
</evidence>
<dbReference type="GO" id="GO:0003964">
    <property type="term" value="F:RNA-directed DNA polymerase activity"/>
    <property type="evidence" value="ECO:0007669"/>
    <property type="project" value="UniProtKB-KW"/>
</dbReference>
<keyword evidence="10" id="KW-1185">Reference proteome</keyword>
<dbReference type="InterPro" id="IPR043502">
    <property type="entry name" value="DNA/RNA_pol_sf"/>
</dbReference>
<reference evidence="9" key="2">
    <citation type="submission" date="2022-01" db="EMBL/GenBank/DDBJ databases">
        <authorList>
            <person name="Yamashiro T."/>
            <person name="Shiraishi A."/>
            <person name="Satake H."/>
            <person name="Nakayama K."/>
        </authorList>
    </citation>
    <scope>NUCLEOTIDE SEQUENCE</scope>
</reference>
<keyword evidence="3" id="KW-0540">Nuclease</keyword>
<evidence type="ECO:0000256" key="2">
    <source>
        <dbReference type="ARBA" id="ARBA00022695"/>
    </source>
</evidence>
<dbReference type="Pfam" id="PF17917">
    <property type="entry name" value="RT_RNaseH"/>
    <property type="match status" value="1"/>
</dbReference>
<evidence type="ECO:0000313" key="9">
    <source>
        <dbReference type="EMBL" id="GJU00208.1"/>
    </source>
</evidence>
<dbReference type="SUPFAM" id="SSF56672">
    <property type="entry name" value="DNA/RNA polymerases"/>
    <property type="match status" value="1"/>
</dbReference>
<accession>A0ABQ5ILK0</accession>
<keyword evidence="6 9" id="KW-0695">RNA-directed DNA polymerase</keyword>
<feature type="region of interest" description="Disordered" evidence="7">
    <location>
        <begin position="351"/>
        <end position="390"/>
    </location>
</feature>
<comment type="caution">
    <text evidence="9">The sequence shown here is derived from an EMBL/GenBank/DDBJ whole genome shotgun (WGS) entry which is preliminary data.</text>
</comment>
<evidence type="ECO:0000256" key="7">
    <source>
        <dbReference type="SAM" id="MobiDB-lite"/>
    </source>
</evidence>
<proteinExistence type="predicted"/>
<dbReference type="PANTHER" id="PTHR34072:SF52">
    <property type="entry name" value="RIBONUCLEASE H"/>
    <property type="match status" value="1"/>
</dbReference>
<dbReference type="EMBL" id="BQNB010020841">
    <property type="protein sequence ID" value="GJU00208.1"/>
    <property type="molecule type" value="Genomic_DNA"/>
</dbReference>
<gene>
    <name evidence="9" type="ORF">Tco_1110546</name>
</gene>
<evidence type="ECO:0000313" key="10">
    <source>
        <dbReference type="Proteomes" id="UP001151760"/>
    </source>
</evidence>